<reference evidence="3" key="1">
    <citation type="submission" date="2023-10" db="EMBL/GenBank/DDBJ databases">
        <authorList>
            <person name="Chen Y."/>
            <person name="Shah S."/>
            <person name="Dougan E. K."/>
            <person name="Thang M."/>
            <person name="Chan C."/>
        </authorList>
    </citation>
    <scope>NUCLEOTIDE SEQUENCE [LARGE SCALE GENOMIC DNA]</scope>
</reference>
<dbReference type="SUPFAM" id="SSF56349">
    <property type="entry name" value="DNA breaking-rejoining enzymes"/>
    <property type="match status" value="1"/>
</dbReference>
<evidence type="ECO:0000256" key="1">
    <source>
        <dbReference type="ARBA" id="ARBA00023172"/>
    </source>
</evidence>
<dbReference type="Proteomes" id="UP001189429">
    <property type="component" value="Unassembled WGS sequence"/>
</dbReference>
<feature type="region of interest" description="Disordered" evidence="2">
    <location>
        <begin position="785"/>
        <end position="824"/>
    </location>
</feature>
<evidence type="ECO:0008006" key="5">
    <source>
        <dbReference type="Google" id="ProtNLM"/>
    </source>
</evidence>
<proteinExistence type="predicted"/>
<feature type="compositionally biased region" description="Basic and acidic residues" evidence="2">
    <location>
        <begin position="787"/>
        <end position="813"/>
    </location>
</feature>
<organism evidence="3 4">
    <name type="scientific">Prorocentrum cordatum</name>
    <dbReference type="NCBI Taxonomy" id="2364126"/>
    <lineage>
        <taxon>Eukaryota</taxon>
        <taxon>Sar</taxon>
        <taxon>Alveolata</taxon>
        <taxon>Dinophyceae</taxon>
        <taxon>Prorocentrales</taxon>
        <taxon>Prorocentraceae</taxon>
        <taxon>Prorocentrum</taxon>
    </lineage>
</organism>
<dbReference type="EMBL" id="CAUYUJ010015608">
    <property type="protein sequence ID" value="CAK0856139.1"/>
    <property type="molecule type" value="Genomic_DNA"/>
</dbReference>
<keyword evidence="4" id="KW-1185">Reference proteome</keyword>
<feature type="compositionally biased region" description="Basic and acidic residues" evidence="2">
    <location>
        <begin position="1835"/>
        <end position="1844"/>
    </location>
</feature>
<feature type="region of interest" description="Disordered" evidence="2">
    <location>
        <begin position="1822"/>
        <end position="1844"/>
    </location>
</feature>
<evidence type="ECO:0000313" key="3">
    <source>
        <dbReference type="EMBL" id="CAK0856139.1"/>
    </source>
</evidence>
<dbReference type="Gene3D" id="1.10.443.10">
    <property type="entry name" value="Intergrase catalytic core"/>
    <property type="match status" value="1"/>
</dbReference>
<sequence length="1844" mass="199682">APVFVRAVAARLGDGVAGLLRDLRNALRQPRGEVYPRSRVIAAHIAAESPGDASRGLAPSGGGQPPPDPPPAAEAPLEPEAPSAEACAAWVQPAPPCVEPTVELRPPSIEECVALLQECSASAGQEPGQQFAYHSRARCSWRRFAGCSPGLGAADAPWWSSLRRATANAFCAACWQPCAPAAAGFGRHQMNEGDELVIEYAVHPPLLLGRTVVGVSQIQPFNAVVVTPDNGLYVEELEPANTDIRAWYRRTPGGGPPPAAAAGIPVYDFAQPLMLADFHALRPAALRLVAEHDAALAAAGAGDAVVPAGLGPAVAAAAAAPIAPAAAAGPAGLTGALAPLPVPGAPAPACIAAAAGAAGAAAAFGPAALAGGAGLPPAAAGDDFRTLAVTYDEEGRRHKQFGEGVRAMRQQTWPDWFVLGPCTVLWCANYMLENGGSAVGHHIALRSACRLGLDGPIMVLRSEMSKIFQTALYIAALELICRQIHWCEEKLKGAAPDVGAGAGPESDSALQDEQLGFTAGLLQAHADACSFDPVDADFMHPSRAPPLVVTFGNRVSSLLAAIFAGKASVPSPPALPAGVDFVHPMQSGGFQAFRAEPWPRLGTATVRDDWMKERREGCIDIRLNGDQRSRIGRRDVDFRDAVEQMEQVELADCTDLGPRAMGEFITSVAVGSGNLTSYQAELERMSGVFSGGAQCHEHRSLLEIARRAICMDQLNVKNLHCMEALVRRVIQIEMAVQRNPRHPDFSGLEDAVAGPTGATGSAAVPRYTEFVVARQKDRANILKQMRLHKEELDRERPSDDGGKRNRKDKEKDKGKKKKKAVQRSVLESVQERIDFYGNPSSEAVDGERSLREILRSTDQYELEPQHLASYDVTRLRVCNGDIHPVPVTDLLPAEIGFVGFRRAIKSRCGAFFVHKKDGNIRFICDARATNMCHRLPPRTVLGGAACLSEIDLSGYATAHGGFGGVCEPRFSGADVKDCFCQLANEEMGSWFGFDFALTVEDWDLGITRVWDDDVGGLTPARAGELLFPCLRVLPMGWAWALYFPREAVAHQRPGKPLAAAYVDNFTGVGGSAADAELGVRVFEERAAEAGLALHAADVAVEELESLGLVLCGADRRVRQKPRRVWRFYFATKALLKRGRATGAELRVWAGHAVAFLGLQPCLLSIQQGVYHFIGDGSRRRAELPATVRGELRMAAIACFLTEVDLGAPLADEVHVSDSSSSGFCLMCGRKPLRAVWDAYRWRERWRFVEVEADGNSDAYAAAYLNQLRGVTDGFGATLDVGARKHADTRVRAGQPAGAWRETELGKLLFRRAAVGRGAPRRWASRPRRTQEVELLNVVPALPTALASDSGWATAVEGRWKYDEHINVKEGRICVAGLRRSCRTRARHGRRALSLCDNLVCCCCFDKGRARSRVLNSLCRKAAAYSVGCRVRWRVRHAPTDLNVADEGSRRDRARDPEWLLQKKRAASGDAACGAATDYLAHRGALFGRAGAAERARLSGRSRAQFMRELSVAESTRRLCATALEGFESWCDEVGRQTNSAKDADENMVHWFAQMFFDGMGPGTGRNGLFGWILLRGEPFQDGRQLPPRARRQLKAWERADPGQVALSYPLILIWAIALDLLNHGLVRMAACVVLQTDLYSRPLETLELPVADILRSQPAAGRAFAGRWAVVFAPSESGRKTKTGQTGDTVDVGVCGREWVRDIVAALKDLVQAGEHVFDFDLATYEREFRAALVRLRLQAVGGSPHWLRHSGPSNDRFEKRADLQSIQKRGRWVSFKSVTRYDKHAQLLKQLEKCEPSQIRSAMRAASSLPARLLRSLREMTVRGPVPRSSGSLAEKKGPASFG</sequence>
<feature type="non-terminal residue" evidence="3">
    <location>
        <position position="1"/>
    </location>
</feature>
<comment type="caution">
    <text evidence="3">The sequence shown here is derived from an EMBL/GenBank/DDBJ whole genome shotgun (WGS) entry which is preliminary data.</text>
</comment>
<gene>
    <name evidence="3" type="ORF">PCOR1329_LOCUS46601</name>
</gene>
<protein>
    <recommendedName>
        <fullName evidence="5">RNA-directed RNA polymerase</fullName>
    </recommendedName>
</protein>
<evidence type="ECO:0000256" key="2">
    <source>
        <dbReference type="SAM" id="MobiDB-lite"/>
    </source>
</evidence>
<accession>A0ABN9UA35</accession>
<keyword evidence="1" id="KW-0233">DNA recombination</keyword>
<name>A0ABN9UA35_9DINO</name>
<dbReference type="InterPro" id="IPR011010">
    <property type="entry name" value="DNA_brk_join_enz"/>
</dbReference>
<feature type="compositionally biased region" description="Pro residues" evidence="2">
    <location>
        <begin position="64"/>
        <end position="73"/>
    </location>
</feature>
<evidence type="ECO:0000313" key="4">
    <source>
        <dbReference type="Proteomes" id="UP001189429"/>
    </source>
</evidence>
<dbReference type="InterPro" id="IPR013762">
    <property type="entry name" value="Integrase-like_cat_sf"/>
</dbReference>
<feature type="region of interest" description="Disordered" evidence="2">
    <location>
        <begin position="49"/>
        <end position="79"/>
    </location>
</feature>